<name>A0A4Y7LCM5_PAPSO</name>
<dbReference type="Gramene" id="RZC82400">
    <property type="protein sequence ID" value="RZC82400"/>
    <property type="gene ID" value="C5167_045186"/>
</dbReference>
<reference evidence="2 3" key="1">
    <citation type="journal article" date="2018" name="Science">
        <title>The opium poppy genome and morphinan production.</title>
        <authorList>
            <person name="Guo L."/>
            <person name="Winzer T."/>
            <person name="Yang X."/>
            <person name="Li Y."/>
            <person name="Ning Z."/>
            <person name="He Z."/>
            <person name="Teodor R."/>
            <person name="Lu Y."/>
            <person name="Bowser T.A."/>
            <person name="Graham I.A."/>
            <person name="Ye K."/>
        </authorList>
    </citation>
    <scope>NUCLEOTIDE SEQUENCE [LARGE SCALE GENOMIC DNA]</scope>
    <source>
        <strain evidence="3">cv. HN1</strain>
        <tissue evidence="2">Leaves</tissue>
    </source>
</reference>
<accession>A0A4Y7LCM5</accession>
<organism evidence="2 3">
    <name type="scientific">Papaver somniferum</name>
    <name type="common">Opium poppy</name>
    <dbReference type="NCBI Taxonomy" id="3469"/>
    <lineage>
        <taxon>Eukaryota</taxon>
        <taxon>Viridiplantae</taxon>
        <taxon>Streptophyta</taxon>
        <taxon>Embryophyta</taxon>
        <taxon>Tracheophyta</taxon>
        <taxon>Spermatophyta</taxon>
        <taxon>Magnoliopsida</taxon>
        <taxon>Ranunculales</taxon>
        <taxon>Papaveraceae</taxon>
        <taxon>Papaveroideae</taxon>
        <taxon>Papaver</taxon>
    </lineage>
</organism>
<protein>
    <submittedName>
        <fullName evidence="2">Uncharacterized protein</fullName>
    </submittedName>
</protein>
<feature type="region of interest" description="Disordered" evidence="1">
    <location>
        <begin position="1"/>
        <end position="23"/>
    </location>
</feature>
<evidence type="ECO:0000256" key="1">
    <source>
        <dbReference type="SAM" id="MobiDB-lite"/>
    </source>
</evidence>
<dbReference type="AlphaFoldDB" id="A0A4Y7LCM5"/>
<dbReference type="Proteomes" id="UP000316621">
    <property type="component" value="Chromosome 11"/>
</dbReference>
<keyword evidence="3" id="KW-1185">Reference proteome</keyword>
<sequence>MATKPSSILHKEPEMSPEEEEKERKINALWREKLIARKIRQRERTKAHFEAMGLETVSYDPKIADYDYLLLPPSELRHWRLIQKDSSHCSTTDPMKADKAREEEANGVEVCTQKPSYEVLHLLIRS</sequence>
<gene>
    <name evidence="2" type="ORF">C5167_045186</name>
</gene>
<dbReference type="EMBL" id="CM010725">
    <property type="protein sequence ID" value="RZC82400.1"/>
    <property type="molecule type" value="Genomic_DNA"/>
</dbReference>
<proteinExistence type="predicted"/>
<evidence type="ECO:0000313" key="2">
    <source>
        <dbReference type="EMBL" id="RZC82400.1"/>
    </source>
</evidence>
<evidence type="ECO:0000313" key="3">
    <source>
        <dbReference type="Proteomes" id="UP000316621"/>
    </source>
</evidence>